<proteinExistence type="predicted"/>
<dbReference type="SUPFAM" id="SSF160214">
    <property type="entry name" value="FlaG-like"/>
    <property type="match status" value="1"/>
</dbReference>
<evidence type="ECO:0000313" key="3">
    <source>
        <dbReference type="Proteomes" id="UP000297597"/>
    </source>
</evidence>
<dbReference type="Pfam" id="PF03646">
    <property type="entry name" value="FlaG"/>
    <property type="match status" value="1"/>
</dbReference>
<evidence type="ECO:0000313" key="2">
    <source>
        <dbReference type="EMBL" id="TEB11163.1"/>
    </source>
</evidence>
<evidence type="ECO:0008006" key="4">
    <source>
        <dbReference type="Google" id="ProtNLM"/>
    </source>
</evidence>
<dbReference type="Proteomes" id="UP000297597">
    <property type="component" value="Unassembled WGS sequence"/>
</dbReference>
<sequence>MNVQITENNIAIAQQDVKMKVIQGGKSLNPPDVQFKPPEQTEQKAADDKKLEEAVEQTNKTMETYNTELRFSIHKESGEVMVKVIDTRDNSVIREIPPERVLDFVADIKKMLGLILDKFI</sequence>
<organism evidence="2 3">
    <name type="scientific">Pelotomaculum propionicicum</name>
    <dbReference type="NCBI Taxonomy" id="258475"/>
    <lineage>
        <taxon>Bacteria</taxon>
        <taxon>Bacillati</taxon>
        <taxon>Bacillota</taxon>
        <taxon>Clostridia</taxon>
        <taxon>Eubacteriales</taxon>
        <taxon>Desulfotomaculaceae</taxon>
        <taxon>Pelotomaculum</taxon>
    </lineage>
</organism>
<dbReference type="Gene3D" id="3.30.160.170">
    <property type="entry name" value="FlaG-like"/>
    <property type="match status" value="1"/>
</dbReference>
<gene>
    <name evidence="2" type="ORF">Pmgp_01859</name>
</gene>
<dbReference type="InterPro" id="IPR005186">
    <property type="entry name" value="FlaG"/>
</dbReference>
<dbReference type="PANTHER" id="PTHR37166">
    <property type="entry name" value="PROTEIN FLAG"/>
    <property type="match status" value="1"/>
</dbReference>
<comment type="caution">
    <text evidence="2">The sequence shown here is derived from an EMBL/GenBank/DDBJ whole genome shotgun (WGS) entry which is preliminary data.</text>
</comment>
<feature type="compositionally biased region" description="Basic and acidic residues" evidence="1">
    <location>
        <begin position="39"/>
        <end position="51"/>
    </location>
</feature>
<dbReference type="OrthoDB" id="9799867at2"/>
<dbReference type="EMBL" id="QFFZ01000017">
    <property type="protein sequence ID" value="TEB11163.1"/>
    <property type="molecule type" value="Genomic_DNA"/>
</dbReference>
<reference evidence="2 3" key="1">
    <citation type="journal article" date="2018" name="Environ. Microbiol.">
        <title>Novel energy conservation strategies and behaviour of Pelotomaculum schinkii driving syntrophic propionate catabolism.</title>
        <authorList>
            <person name="Hidalgo-Ahumada C.A.P."/>
            <person name="Nobu M.K."/>
            <person name="Narihiro T."/>
            <person name="Tamaki H."/>
            <person name="Liu W.T."/>
            <person name="Kamagata Y."/>
            <person name="Stams A.J.M."/>
            <person name="Imachi H."/>
            <person name="Sousa D.Z."/>
        </authorList>
    </citation>
    <scope>NUCLEOTIDE SEQUENCE [LARGE SCALE GENOMIC DNA]</scope>
    <source>
        <strain evidence="2 3">MGP</strain>
    </source>
</reference>
<accession>A0A4Y7RQN4</accession>
<name>A0A4Y7RQN4_9FIRM</name>
<keyword evidence="3" id="KW-1185">Reference proteome</keyword>
<dbReference type="AlphaFoldDB" id="A0A4Y7RQN4"/>
<evidence type="ECO:0000256" key="1">
    <source>
        <dbReference type="SAM" id="MobiDB-lite"/>
    </source>
</evidence>
<dbReference type="InterPro" id="IPR035924">
    <property type="entry name" value="FlaG-like_sf"/>
</dbReference>
<protein>
    <recommendedName>
        <fullName evidence="4">Flagellar protein FlaG</fullName>
    </recommendedName>
</protein>
<feature type="region of interest" description="Disordered" evidence="1">
    <location>
        <begin position="28"/>
        <end position="51"/>
    </location>
</feature>
<dbReference type="RefSeq" id="WP_134213709.1">
    <property type="nucleotide sequence ID" value="NZ_QFFZ01000017.1"/>
</dbReference>
<dbReference type="PANTHER" id="PTHR37166:SF1">
    <property type="entry name" value="PROTEIN FLAG"/>
    <property type="match status" value="1"/>
</dbReference>